<comment type="caution">
    <text evidence="1">The sequence shown here is derived from an EMBL/GenBank/DDBJ whole genome shotgun (WGS) entry which is preliminary data.</text>
</comment>
<reference evidence="1 2" key="1">
    <citation type="submission" date="2015-09" db="EMBL/GenBank/DDBJ databases">
        <title>A metagenomics-based metabolic model of nitrate-dependent anaerobic oxidation of methane by Methanoperedens-like archaea.</title>
        <authorList>
            <person name="Arshad A."/>
            <person name="Speth D.R."/>
            <person name="De Graaf R.M."/>
            <person name="Op Den Camp H.J."/>
            <person name="Jetten M.S."/>
            <person name="Welte C.U."/>
        </authorList>
    </citation>
    <scope>NUCLEOTIDE SEQUENCE [LARGE SCALE GENOMIC DNA]</scope>
</reference>
<accession>A0A0P7ZC28</accession>
<protein>
    <submittedName>
        <fullName evidence="1">Uncharacterized protein</fullName>
    </submittedName>
</protein>
<dbReference type="Proteomes" id="UP000050360">
    <property type="component" value="Unassembled WGS sequence"/>
</dbReference>
<sequence>MDRPFYPGDILVFSHDKEYKKGDTLQYCDLRNEGKLEFHYLIFDFIKEDGVVVRTVLKDDDKKYTIQPWQILGRLVFKYDPGSAEWKKFIESEGIDKDKIIDDIERDIKSITDTQEFPEKEEVLSELKRRKGIITNPK</sequence>
<organism evidence="1 2">
    <name type="scientific">Candidatus Methanoperedens nitratireducens</name>
    <dbReference type="NCBI Taxonomy" id="1392998"/>
    <lineage>
        <taxon>Archaea</taxon>
        <taxon>Methanobacteriati</taxon>
        <taxon>Methanobacteriota</taxon>
        <taxon>Stenosarchaea group</taxon>
        <taxon>Methanomicrobia</taxon>
        <taxon>Methanosarcinales</taxon>
        <taxon>ANME-2 cluster</taxon>
        <taxon>Candidatus Methanoperedentaceae</taxon>
        <taxon>Candidatus Methanoperedens</taxon>
    </lineage>
</organism>
<proteinExistence type="predicted"/>
<name>A0A0P7ZC28_9EURY</name>
<dbReference type="AlphaFoldDB" id="A0A0P7ZC28"/>
<dbReference type="EMBL" id="LKCM01000470">
    <property type="protein sequence ID" value="KPQ40993.1"/>
    <property type="molecule type" value="Genomic_DNA"/>
</dbReference>
<evidence type="ECO:0000313" key="1">
    <source>
        <dbReference type="EMBL" id="KPQ40993.1"/>
    </source>
</evidence>
<gene>
    <name evidence="1" type="ORF">MPEBLZ_04467</name>
</gene>
<evidence type="ECO:0000313" key="2">
    <source>
        <dbReference type="Proteomes" id="UP000050360"/>
    </source>
</evidence>